<dbReference type="InterPro" id="IPR051939">
    <property type="entry name" value="Glycosyltr_41/O-GlcNAc_trsf"/>
</dbReference>
<comment type="similarity">
    <text evidence="2">Belongs to the glycosyltransferase 41 family. O-GlcNAc transferase subfamily.</text>
</comment>
<accession>A0A2S6MV05</accession>
<keyword evidence="4" id="KW-0328">Glycosyltransferase</keyword>
<keyword evidence="7 8" id="KW-0802">TPR repeat</keyword>
<evidence type="ECO:0000259" key="9">
    <source>
        <dbReference type="Pfam" id="PF13844"/>
    </source>
</evidence>
<dbReference type="SUPFAM" id="SSF48452">
    <property type="entry name" value="TPR-like"/>
    <property type="match status" value="2"/>
</dbReference>
<dbReference type="EC" id="2.4.1.255" evidence="3"/>
<reference evidence="10 11" key="1">
    <citation type="journal article" date="2018" name="Arch. Microbiol.">
        <title>New insights into the metabolic potential of the phototrophic purple bacterium Rhodopila globiformis DSM 161(T) from its draft genome sequence and evidence for a vanadium-dependent nitrogenase.</title>
        <authorList>
            <person name="Imhoff J.F."/>
            <person name="Rahn T."/>
            <person name="Kunzel S."/>
            <person name="Neulinger S.C."/>
        </authorList>
    </citation>
    <scope>NUCLEOTIDE SEQUENCE [LARGE SCALE GENOMIC DNA]</scope>
    <source>
        <strain evidence="10 11">DSM 161</strain>
    </source>
</reference>
<name>A0A2S6MV05_RHOGL</name>
<organism evidence="10 11">
    <name type="scientific">Rhodopila globiformis</name>
    <name type="common">Rhodopseudomonas globiformis</name>
    <dbReference type="NCBI Taxonomy" id="1071"/>
    <lineage>
        <taxon>Bacteria</taxon>
        <taxon>Pseudomonadati</taxon>
        <taxon>Pseudomonadota</taxon>
        <taxon>Alphaproteobacteria</taxon>
        <taxon>Acetobacterales</taxon>
        <taxon>Acetobacteraceae</taxon>
        <taxon>Rhodopila</taxon>
    </lineage>
</organism>
<proteinExistence type="inferred from homology"/>
<keyword evidence="5" id="KW-0808">Transferase</keyword>
<dbReference type="InterPro" id="IPR011990">
    <property type="entry name" value="TPR-like_helical_dom_sf"/>
</dbReference>
<evidence type="ECO:0000256" key="2">
    <source>
        <dbReference type="ARBA" id="ARBA00005386"/>
    </source>
</evidence>
<dbReference type="OrthoDB" id="146908at2"/>
<dbReference type="Pfam" id="PF14559">
    <property type="entry name" value="TPR_19"/>
    <property type="match status" value="1"/>
</dbReference>
<dbReference type="InterPro" id="IPR019734">
    <property type="entry name" value="TPR_rpt"/>
</dbReference>
<dbReference type="Proteomes" id="UP000239724">
    <property type="component" value="Unassembled WGS sequence"/>
</dbReference>
<dbReference type="Gene3D" id="1.25.40.10">
    <property type="entry name" value="Tetratricopeptide repeat domain"/>
    <property type="match status" value="3"/>
</dbReference>
<feature type="domain" description="O-GlcNAc transferase C-terminal" evidence="9">
    <location>
        <begin position="565"/>
        <end position="746"/>
    </location>
</feature>
<comment type="caution">
    <text evidence="10">The sequence shown here is derived from an EMBL/GenBank/DDBJ whole genome shotgun (WGS) entry which is preliminary data.</text>
</comment>
<feature type="repeat" description="TPR" evidence="8">
    <location>
        <begin position="214"/>
        <end position="247"/>
    </location>
</feature>
<evidence type="ECO:0000256" key="1">
    <source>
        <dbReference type="ARBA" id="ARBA00004922"/>
    </source>
</evidence>
<evidence type="ECO:0000313" key="10">
    <source>
        <dbReference type="EMBL" id="PPQ26197.1"/>
    </source>
</evidence>
<dbReference type="InterPro" id="IPR029489">
    <property type="entry name" value="OGT/SEC/SPY_C"/>
</dbReference>
<dbReference type="Gene3D" id="3.40.50.11380">
    <property type="match status" value="1"/>
</dbReference>
<keyword evidence="6" id="KW-0677">Repeat</keyword>
<dbReference type="Gene3D" id="3.40.50.2000">
    <property type="entry name" value="Glycogen Phosphorylase B"/>
    <property type="match status" value="1"/>
</dbReference>
<evidence type="ECO:0000256" key="3">
    <source>
        <dbReference type="ARBA" id="ARBA00011970"/>
    </source>
</evidence>
<dbReference type="SMART" id="SM00028">
    <property type="entry name" value="TPR"/>
    <property type="match status" value="7"/>
</dbReference>
<evidence type="ECO:0000256" key="8">
    <source>
        <dbReference type="PROSITE-ProRule" id="PRU00339"/>
    </source>
</evidence>
<dbReference type="Pfam" id="PF13432">
    <property type="entry name" value="TPR_16"/>
    <property type="match status" value="2"/>
</dbReference>
<dbReference type="PANTHER" id="PTHR44835:SF1">
    <property type="entry name" value="PROTEIN O-GLCNAC TRANSFERASE"/>
    <property type="match status" value="1"/>
</dbReference>
<evidence type="ECO:0000256" key="7">
    <source>
        <dbReference type="ARBA" id="ARBA00022803"/>
    </source>
</evidence>
<evidence type="ECO:0000256" key="5">
    <source>
        <dbReference type="ARBA" id="ARBA00022679"/>
    </source>
</evidence>
<feature type="repeat" description="TPR" evidence="8">
    <location>
        <begin position="78"/>
        <end position="111"/>
    </location>
</feature>
<feature type="domain" description="O-GlcNAc transferase C-terminal" evidence="9">
    <location>
        <begin position="396"/>
        <end position="547"/>
    </location>
</feature>
<dbReference type="Pfam" id="PF13844">
    <property type="entry name" value="Glyco_transf_41"/>
    <property type="match status" value="2"/>
</dbReference>
<sequence length="779" mass="83806">MTIDVLPHGGAAHAAAGVALLADGRFQEALAPLRLALACGEAPPATLLNLAIAEDRAGDRGYARTLMRNVAVRLPDWDEPLLRLAESYRAVDDMEQAEDAYRQVLALNPVRREALVALGAMLLQRGQAEEARDLLLRGCGVAPDDAEAWNALGLAFLAGGDPKRALTAFVRAQTLKPTTPEYVLNNVEVAVKAGEAEAELARLTVAGEQDPLNLAAQLGRGLLLERLGRRPEAIDALEAAVALAPDAVLPLSLLASLLCRTTRLRESEATLRRLMDLAPDNAWMRNDLGAVLLRSQRYVEAHELLQEAADTIGPDSAVLSNLANATVYLGLQEEAVAISRRAIDLGPESVMPRRSLCNTLPYRDATTGTELLAAARACATRLPRTTVPPFANTPEPERPLTVGLLSGSLRSHPVGWLTVAGIETLDPRAFSVVCLSQNTTATDPIARRFRAVAQAWVDIDALSDTALAEAARERGIDILLDLGGYGEAGRMTACANRLAPVQIKWVGMQAHSTGLPEMDWFLTDRWETPGGFEPLYSERLLRLADGYVCYSPPPHAPDVVPLPALANGHVTFGCFNNLAKITPRVIDTWAAILRRIPDARLVLKTQQLSETTTADRLRAAFADHGIAAHRLDLRGPSGHRTFLGEYGDIDIVLDPFPYSGGLTTCEALWMGVPTITLPGEFFAARHSLSHMSNAGLADWVTDSVEAYIEMAAARAADLPALASLRAALREQVRRSPLCDAPRFGKNLGAALRHAWRTWCAEGNGSMPGSTDDASAEARA</sequence>
<gene>
    <name evidence="10" type="ORF">CCS01_30715</name>
</gene>
<dbReference type="RefSeq" id="WP_104522927.1">
    <property type="nucleotide sequence ID" value="NZ_NHRY01000272.1"/>
</dbReference>
<keyword evidence="11" id="KW-1185">Reference proteome</keyword>
<dbReference type="GO" id="GO:0097363">
    <property type="term" value="F:protein O-acetylglucosaminyltransferase activity"/>
    <property type="evidence" value="ECO:0007669"/>
    <property type="project" value="UniProtKB-EC"/>
</dbReference>
<dbReference type="SUPFAM" id="SSF53756">
    <property type="entry name" value="UDP-Glycosyltransferase/glycogen phosphorylase"/>
    <property type="match status" value="1"/>
</dbReference>
<evidence type="ECO:0000256" key="4">
    <source>
        <dbReference type="ARBA" id="ARBA00022676"/>
    </source>
</evidence>
<protein>
    <recommendedName>
        <fullName evidence="3">protein O-GlcNAc transferase</fullName>
        <ecNumber evidence="3">2.4.1.255</ecNumber>
    </recommendedName>
</protein>
<dbReference type="PROSITE" id="PS50005">
    <property type="entry name" value="TPR"/>
    <property type="match status" value="3"/>
</dbReference>
<dbReference type="PANTHER" id="PTHR44835">
    <property type="entry name" value="UDP-N-ACETYLGLUCOSAMINE--PEPTIDE N-ACETYLGLUCOSAMINYLTRANSFERASE SPINDLY-RELATED"/>
    <property type="match status" value="1"/>
</dbReference>
<evidence type="ECO:0000313" key="11">
    <source>
        <dbReference type="Proteomes" id="UP000239724"/>
    </source>
</evidence>
<feature type="repeat" description="TPR" evidence="8">
    <location>
        <begin position="146"/>
        <end position="179"/>
    </location>
</feature>
<evidence type="ECO:0000256" key="6">
    <source>
        <dbReference type="ARBA" id="ARBA00022737"/>
    </source>
</evidence>
<comment type="pathway">
    <text evidence="1">Protein modification; protein glycosylation.</text>
</comment>
<dbReference type="EMBL" id="NHRY01000272">
    <property type="protein sequence ID" value="PPQ26197.1"/>
    <property type="molecule type" value="Genomic_DNA"/>
</dbReference>
<dbReference type="AlphaFoldDB" id="A0A2S6MV05"/>